<dbReference type="InterPro" id="IPR006047">
    <property type="entry name" value="GH13_cat_dom"/>
</dbReference>
<keyword evidence="2 6" id="KW-0378">Hydrolase</keyword>
<dbReference type="PANTHER" id="PTHR10357:SF210">
    <property type="entry name" value="MALTODEXTRIN GLUCOSIDASE"/>
    <property type="match status" value="1"/>
</dbReference>
<dbReference type="SUPFAM" id="SSF51445">
    <property type="entry name" value="(Trans)glycosidases"/>
    <property type="match status" value="1"/>
</dbReference>
<evidence type="ECO:0000256" key="1">
    <source>
        <dbReference type="ARBA" id="ARBA00008061"/>
    </source>
</evidence>
<sequence length="586" mass="67498">MNFAAVFHRAQAPWSYAMDPDRLMLRLQTGPEVERVFLHWGDPFEAGILGGAEAWHGQRQELTAPLPMEHTLWWSAVLRPPYKRCRYHFELHCSGEVWLYGEDGFCTPQQQDGVRPAGFYQPWMNPADIPAPPQWVRDTVWYQIFPDRFCRSAASPNHTPWRSGPVTNQERFGGDLAGICEKLDYLADLGINGIYLNPVFAADSVHRYDTRDYTLVDPDLGTNADLKRLAEQARRRGIRVMLDVVFNHCGPHFAPWLDVVEKGPASRWWDWFMVHRWPLDGAAGSTRDGRYDSFAFAAGMPKLNTNNPEVIDWMGRLCEGWVKEYGVDALRFDVGNEVSHRMLKEVRRRVRAVRPDAYLLGEIWHDASPWLEGDEYDAVMNYPLQQAVKEFFAHPAQPARELRFRLTRCLRMYRRQTVEVLFNLMDSHDTDRLFTRSGSEDAFFQQLALLFTLPGSPCIYYGTEAALPGGHDPDCRRCMPWDHLATPQNQERARQLRRLIELRRTVTDLRDSELKFVQAGAGDRLVWYRRGRVEVLLNADRRPWPLPRGGKVLFARNLAGEILAPGGVCIRQAAAFRGKENLHAEH</sequence>
<keyword evidence="3" id="KW-0119">Carbohydrate metabolism</keyword>
<comment type="caution">
    <text evidence="6">The sequence shown here is derived from an EMBL/GenBank/DDBJ whole genome shotgun (WGS) entry which is preliminary data.</text>
</comment>
<dbReference type="GO" id="GO:0030245">
    <property type="term" value="P:cellulose catabolic process"/>
    <property type="evidence" value="ECO:0007669"/>
    <property type="project" value="UniProtKB-KW"/>
</dbReference>
<name>A0A9E2NQ29_9FIRM</name>
<keyword evidence="3" id="KW-0136">Cellulose degradation</keyword>
<dbReference type="Gene3D" id="2.60.40.10">
    <property type="entry name" value="Immunoglobulins"/>
    <property type="match status" value="1"/>
</dbReference>
<evidence type="ECO:0000256" key="2">
    <source>
        <dbReference type="ARBA" id="ARBA00022801"/>
    </source>
</evidence>
<reference evidence="6" key="2">
    <citation type="submission" date="2021-04" db="EMBL/GenBank/DDBJ databases">
        <authorList>
            <person name="Gilroy R."/>
        </authorList>
    </citation>
    <scope>NUCLEOTIDE SEQUENCE</scope>
    <source>
        <strain evidence="6">742</strain>
    </source>
</reference>
<dbReference type="Gene3D" id="3.90.400.10">
    <property type="entry name" value="Oligo-1,6-glucosidase, Domain 2"/>
    <property type="match status" value="1"/>
</dbReference>
<dbReference type="GO" id="GO:0004553">
    <property type="term" value="F:hydrolase activity, hydrolyzing O-glycosyl compounds"/>
    <property type="evidence" value="ECO:0007669"/>
    <property type="project" value="InterPro"/>
</dbReference>
<proteinExistence type="inferred from homology"/>
<dbReference type="AlphaFoldDB" id="A0A9E2NQ29"/>
<evidence type="ECO:0000313" key="6">
    <source>
        <dbReference type="EMBL" id="MBU3819098.1"/>
    </source>
</evidence>
<dbReference type="InterPro" id="IPR045857">
    <property type="entry name" value="O16G_dom_2"/>
</dbReference>
<reference evidence="6" key="1">
    <citation type="journal article" date="2021" name="PeerJ">
        <title>Extensive microbial diversity within the chicken gut microbiome revealed by metagenomics and culture.</title>
        <authorList>
            <person name="Gilroy R."/>
            <person name="Ravi A."/>
            <person name="Getino M."/>
            <person name="Pursley I."/>
            <person name="Horton D.L."/>
            <person name="Alikhan N.F."/>
            <person name="Baker D."/>
            <person name="Gharbi K."/>
            <person name="Hall N."/>
            <person name="Watson M."/>
            <person name="Adriaenssens E.M."/>
            <person name="Foster-Nyarko E."/>
            <person name="Jarju S."/>
            <person name="Secka A."/>
            <person name="Antonio M."/>
            <person name="Oren A."/>
            <person name="Chaudhuri R.R."/>
            <person name="La Ragione R."/>
            <person name="Hildebrand F."/>
            <person name="Pallen M.J."/>
        </authorList>
    </citation>
    <scope>NUCLEOTIDE SEQUENCE</scope>
    <source>
        <strain evidence="6">742</strain>
    </source>
</reference>
<keyword evidence="4" id="KW-0326">Glycosidase</keyword>
<gene>
    <name evidence="6" type="ORF">H9864_01790</name>
</gene>
<dbReference type="EMBL" id="JAHLFH010000031">
    <property type="protein sequence ID" value="MBU3819098.1"/>
    <property type="molecule type" value="Genomic_DNA"/>
</dbReference>
<keyword evidence="3" id="KW-0624">Polysaccharide degradation</keyword>
<organism evidence="6 7">
    <name type="scientific">Candidatus Faecalibacterium intestinavium</name>
    <dbReference type="NCBI Taxonomy" id="2838580"/>
    <lineage>
        <taxon>Bacteria</taxon>
        <taxon>Bacillati</taxon>
        <taxon>Bacillota</taxon>
        <taxon>Clostridia</taxon>
        <taxon>Eubacteriales</taxon>
        <taxon>Oscillospiraceae</taxon>
        <taxon>Faecalibacterium</taxon>
    </lineage>
</organism>
<dbReference type="Proteomes" id="UP000824178">
    <property type="component" value="Unassembled WGS sequence"/>
</dbReference>
<dbReference type="SUPFAM" id="SSF81296">
    <property type="entry name" value="E set domains"/>
    <property type="match status" value="1"/>
</dbReference>
<evidence type="ECO:0000256" key="4">
    <source>
        <dbReference type="ARBA" id="ARBA00023295"/>
    </source>
</evidence>
<dbReference type="CDD" id="cd02857">
    <property type="entry name" value="E_set_CDase_PDE_N"/>
    <property type="match status" value="1"/>
</dbReference>
<dbReference type="Pfam" id="PF00128">
    <property type="entry name" value="Alpha-amylase"/>
    <property type="match status" value="1"/>
</dbReference>
<evidence type="ECO:0000256" key="3">
    <source>
        <dbReference type="ARBA" id="ARBA00023001"/>
    </source>
</evidence>
<feature type="domain" description="Glycosyl hydrolase family 13 catalytic" evidence="5">
    <location>
        <begin position="143"/>
        <end position="503"/>
    </location>
</feature>
<evidence type="ECO:0000259" key="5">
    <source>
        <dbReference type="SMART" id="SM00642"/>
    </source>
</evidence>
<dbReference type="InterPro" id="IPR014756">
    <property type="entry name" value="Ig_E-set"/>
</dbReference>
<protein>
    <submittedName>
        <fullName evidence="6">Glycoside hydrolase family 13 protein</fullName>
    </submittedName>
</protein>
<dbReference type="SMART" id="SM00642">
    <property type="entry name" value="Aamy"/>
    <property type="match status" value="1"/>
</dbReference>
<dbReference type="PANTHER" id="PTHR10357">
    <property type="entry name" value="ALPHA-AMYLASE FAMILY MEMBER"/>
    <property type="match status" value="1"/>
</dbReference>
<dbReference type="InterPro" id="IPR004185">
    <property type="entry name" value="Glyco_hydro_13_lg-like_dom"/>
</dbReference>
<accession>A0A9E2NQ29</accession>
<dbReference type="CDD" id="cd11338">
    <property type="entry name" value="AmyAc_CMD"/>
    <property type="match status" value="1"/>
</dbReference>
<comment type="similarity">
    <text evidence="1">Belongs to the glycosyl hydrolase 13 family.</text>
</comment>
<evidence type="ECO:0000313" key="7">
    <source>
        <dbReference type="Proteomes" id="UP000824178"/>
    </source>
</evidence>
<dbReference type="Pfam" id="PF02903">
    <property type="entry name" value="Alpha-amylase_N"/>
    <property type="match status" value="1"/>
</dbReference>
<dbReference type="Gene3D" id="3.20.20.80">
    <property type="entry name" value="Glycosidases"/>
    <property type="match status" value="1"/>
</dbReference>
<dbReference type="InterPro" id="IPR013783">
    <property type="entry name" value="Ig-like_fold"/>
</dbReference>
<dbReference type="InterPro" id="IPR017853">
    <property type="entry name" value="GH"/>
</dbReference>